<protein>
    <submittedName>
        <fullName evidence="1">Uncharacterized protein</fullName>
    </submittedName>
</protein>
<gene>
    <name evidence="1" type="ORF">CDL15_Pgr006098</name>
</gene>
<dbReference type="InterPro" id="IPR029058">
    <property type="entry name" value="AB_hydrolase_fold"/>
</dbReference>
<dbReference type="Proteomes" id="UP000197138">
    <property type="component" value="Unassembled WGS sequence"/>
</dbReference>
<comment type="caution">
    <text evidence="1">The sequence shown here is derived from an EMBL/GenBank/DDBJ whole genome shotgun (WGS) entry which is preliminary data.</text>
</comment>
<reference evidence="2" key="1">
    <citation type="journal article" date="2017" name="Plant J.">
        <title>The pomegranate (Punica granatum L.) genome and the genomics of punicalagin biosynthesis.</title>
        <authorList>
            <person name="Qin G."/>
            <person name="Xu C."/>
            <person name="Ming R."/>
            <person name="Tang H."/>
            <person name="Guyot R."/>
            <person name="Kramer E.M."/>
            <person name="Hu Y."/>
            <person name="Yi X."/>
            <person name="Qi Y."/>
            <person name="Xu X."/>
            <person name="Gao Z."/>
            <person name="Pan H."/>
            <person name="Jian J."/>
            <person name="Tian Y."/>
            <person name="Yue Z."/>
            <person name="Xu Y."/>
        </authorList>
    </citation>
    <scope>NUCLEOTIDE SEQUENCE [LARGE SCALE GENOMIC DNA]</scope>
    <source>
        <strain evidence="2">cv. Dabenzi</strain>
    </source>
</reference>
<proteinExistence type="predicted"/>
<name>A0A218VTX6_PUNGR</name>
<dbReference type="AlphaFoldDB" id="A0A218VTX6"/>
<organism evidence="1 2">
    <name type="scientific">Punica granatum</name>
    <name type="common">Pomegranate</name>
    <dbReference type="NCBI Taxonomy" id="22663"/>
    <lineage>
        <taxon>Eukaryota</taxon>
        <taxon>Viridiplantae</taxon>
        <taxon>Streptophyta</taxon>
        <taxon>Embryophyta</taxon>
        <taxon>Tracheophyta</taxon>
        <taxon>Spermatophyta</taxon>
        <taxon>Magnoliopsida</taxon>
        <taxon>eudicotyledons</taxon>
        <taxon>Gunneridae</taxon>
        <taxon>Pentapetalae</taxon>
        <taxon>rosids</taxon>
        <taxon>malvids</taxon>
        <taxon>Myrtales</taxon>
        <taxon>Lythraceae</taxon>
        <taxon>Punica</taxon>
    </lineage>
</organism>
<sequence length="182" mass="21201">MDLMSPRTKLMDELDVTRDKFNVPRDEFDVTKDKLDVTRDELDVTKDEFDVTRDEFDIFRAYNPPSLSNEKINDEQYEDALSEEGLERFEDITGLLEWVYTHAGKELKLDACAPCGLVLEDRADAKSDIALVNKACDLLVDELRIPPRWQQEANKGLVCNEYGRWVRPRRDPEDIPWPAKKH</sequence>
<dbReference type="EMBL" id="MTKT01005880">
    <property type="protein sequence ID" value="OWM63836.1"/>
    <property type="molecule type" value="Genomic_DNA"/>
</dbReference>
<accession>A0A218VTX6</accession>
<evidence type="ECO:0000313" key="1">
    <source>
        <dbReference type="EMBL" id="OWM63836.1"/>
    </source>
</evidence>
<dbReference type="Gene3D" id="3.40.50.1820">
    <property type="entry name" value="alpha/beta hydrolase"/>
    <property type="match status" value="1"/>
</dbReference>
<evidence type="ECO:0000313" key="2">
    <source>
        <dbReference type="Proteomes" id="UP000197138"/>
    </source>
</evidence>